<dbReference type="Pfam" id="PF17865">
    <property type="entry name" value="AAA_lid_5"/>
    <property type="match status" value="1"/>
</dbReference>
<dbReference type="InterPro" id="IPR025662">
    <property type="entry name" value="Sigma_54_int_dom_ATP-bd_1"/>
</dbReference>
<dbReference type="STRING" id="133381.A0A2T9ZIR8"/>
<feature type="domain" description="AAA+ ATPase" evidence="10">
    <location>
        <begin position="1327"/>
        <end position="1471"/>
    </location>
</feature>
<feature type="domain" description="AAA+ ATPase" evidence="10">
    <location>
        <begin position="1628"/>
        <end position="1933"/>
    </location>
</feature>
<dbReference type="PANTHER" id="PTHR48103:SF2">
    <property type="entry name" value="MIDASIN"/>
    <property type="match status" value="1"/>
</dbReference>
<evidence type="ECO:0000256" key="5">
    <source>
        <dbReference type="ARBA" id="ARBA00022741"/>
    </source>
</evidence>
<dbReference type="InterPro" id="IPR003593">
    <property type="entry name" value="AAA+_ATPase"/>
</dbReference>
<comment type="subcellular location">
    <subcellularLocation>
        <location evidence="1">Nucleus</location>
        <location evidence="1">Nucleolus</location>
    </subcellularLocation>
    <subcellularLocation>
        <location evidence="2">Nucleus</location>
        <location evidence="2">Nucleoplasm</location>
    </subcellularLocation>
</comment>
<comment type="caution">
    <text evidence="11">The sequence shown here is derived from an EMBL/GenBank/DDBJ whole genome shotgun (WGS) entry which is preliminary data.</text>
</comment>
<name>A0A2T9ZIR8_9FUNG</name>
<dbReference type="FunFam" id="3.40.50.300:FF:000142">
    <property type="entry name" value="Midasin"/>
    <property type="match status" value="1"/>
</dbReference>
<dbReference type="Proteomes" id="UP000245609">
    <property type="component" value="Unassembled WGS sequence"/>
</dbReference>
<dbReference type="EMBL" id="MBFS01000120">
    <property type="protein sequence ID" value="PVV04460.1"/>
    <property type="molecule type" value="Genomic_DNA"/>
</dbReference>
<dbReference type="Pfam" id="PF17867">
    <property type="entry name" value="AAA_lid_7"/>
    <property type="match status" value="3"/>
</dbReference>
<feature type="region of interest" description="Disordered" evidence="9">
    <location>
        <begin position="4395"/>
        <end position="4417"/>
    </location>
</feature>
<dbReference type="GO" id="GO:0000055">
    <property type="term" value="P:ribosomal large subunit export from nucleus"/>
    <property type="evidence" value="ECO:0007669"/>
    <property type="project" value="TreeGrafter"/>
</dbReference>
<dbReference type="FunFam" id="3.40.50.300:FF:000712">
    <property type="entry name" value="Midasin"/>
    <property type="match status" value="1"/>
</dbReference>
<proteinExistence type="inferred from homology"/>
<dbReference type="CDD" id="cd00009">
    <property type="entry name" value="AAA"/>
    <property type="match status" value="1"/>
</dbReference>
<gene>
    <name evidence="11" type="ORF">BB560_001040</name>
</gene>
<evidence type="ECO:0000259" key="10">
    <source>
        <dbReference type="SMART" id="SM00382"/>
    </source>
</evidence>
<keyword evidence="6" id="KW-0067">ATP-binding</keyword>
<keyword evidence="5" id="KW-0547">Nucleotide-binding</keyword>
<organism evidence="11 12">
    <name type="scientific">Smittium megazygosporum</name>
    <dbReference type="NCBI Taxonomy" id="133381"/>
    <lineage>
        <taxon>Eukaryota</taxon>
        <taxon>Fungi</taxon>
        <taxon>Fungi incertae sedis</taxon>
        <taxon>Zoopagomycota</taxon>
        <taxon>Kickxellomycotina</taxon>
        <taxon>Harpellomycetes</taxon>
        <taxon>Harpellales</taxon>
        <taxon>Legeriomycetaceae</taxon>
        <taxon>Smittium</taxon>
    </lineage>
</organism>
<dbReference type="GO" id="GO:0016887">
    <property type="term" value="F:ATP hydrolysis activity"/>
    <property type="evidence" value="ECO:0007669"/>
    <property type="project" value="InterPro"/>
</dbReference>
<dbReference type="GO" id="GO:0005730">
    <property type="term" value="C:nucleolus"/>
    <property type="evidence" value="ECO:0007669"/>
    <property type="project" value="UniProtKB-SubCell"/>
</dbReference>
<evidence type="ECO:0000256" key="7">
    <source>
        <dbReference type="ARBA" id="ARBA00023186"/>
    </source>
</evidence>
<evidence type="ECO:0000256" key="1">
    <source>
        <dbReference type="ARBA" id="ARBA00004604"/>
    </source>
</evidence>
<keyword evidence="7" id="KW-0143">Chaperone</keyword>
<sequence>MYLDSTETPSSDSKENSLYFDFSVDIVDPFSINFPLALKLSLEALSTFSSTSNVPSEFLNPIFPNLSSLISNFSQSNPVSSPSDALNLLSASLLLDSKLLLYCCQNNTELISSSHFLSQAQFDLYISKTSNNCLLFDSEEAQLTLTISRIFRPLLLDLLSRCVSPSTKPQVMRLLNLDPSDPESVSSYTFCVFYTFSFLFPLYPQAANLFQAFFDSVLYPCLPFFFNNSTNNTLFLLSNLLSLYRTYPLAKNLSPTFSSCENNRITNENISLTNHNSRYNSGNLFSPINQSNSVDSLKLVASQKNNSSLSPSFLCELVIPVYGVLLSGNLSLINQDSNSVNPQLQLTSPSDSTSEFIPTSSSKKALVDLALALSLHQPVLLSGISGSGKSTFIEHIAKLTGNDLITIHLGDQTDPKVLLGTYVSGAVQGDFEWQPGVLSLAVEHGKWVLIEDINSASNEVASILLPLLESRELFIPGRGERIPAHNRFQILATQTISLPTNIQKLDSESKTNNPSTSQNQTSSSSFGLLPTSYNSHIFSRQSSISSNGCWNHILVNPLSSLELEQIISFKYKNLASISNNLVNLFFKIQNLSSQSVSSLASELALHSSASISSNISAPVRKLNNRDFFKFCKRVSYQLSLFPVYRNNGADLLNNPDGRFLLFSEASDCFFESESLIDIYSAKLHYLATLIGVSKDRVNLFISSFVPQTLVSPKNLVVGRATISLNLDNSSIFKQNPLLEEFFSNPSDISCLLKFWKSLSASNHFDSLDAKSNSQSVSKPKPFSLTDCAKRLLEKILLSVELNEPVLLSGETGTGKTTVVQYASKLLNKQLGVVNLSQQSDSSDLLGGFKPLDIRSIALSLKNSFENLFSKTFSKKKNVAFIDAVRISFSKKSWSRLSKLFTEASKMANLANLKKEEKILAKLNSSISSPATDSYSNSPLSSIQDFENSHSPSKKLKLDSNLSSSERTQLLSQLEQQKVLKFQWDEFSALAHKFSIQVQSSADNNSSSSMIFSYKEGILVDAVKNGHWILLDEINLATPETLDCLSGLLQDINGSILLVDRGDIHPIKRHPDFRLFACMNPATDVGKKSLPVALRSRFSEYYVHPPDNHDADLLSVINTYLAPVLNLSPQKQIPHHIKDFYRKARSLSNLHKIVDGAQQRPNYSLRTLTRALSFAAANTSTFQLQRSVYEGLYMTFATQLESESRSTLVSVLQKCIFPNLTSSAISKLLSKASANPPQLSVYSSFVKDSYSTSNKKSNKAPFADSGLQSSPTQNSDTEYIKFGPYWLRKAQKPPSFDHKPIDYKFDEYVLTDSVVENLHALSRAVMCGEYPVLIQGPTSAGKTSMIEYLAHKTEHTFVRVNNHEHTDLQEYLGSYISKNGKLVFQEGVLVRALRHGHWIVLDELNLAPSDVLEALNRLLDDNRELYIPETSETVKPHPDFMLFATQNPAGLYGGRKHLSRAFRNRFLELHFDQMPKSEIDQILTTKCKIAPSHSKKLVQVYSLLTEIRSQSRLFEAQNGFITLRDLFRWANRGATTQQELANVGYMLLGERVRKPSEKLEIKSVLEKVFRSKIDPLDLYSAESLLKSKEYQNLMEAKKRSESNRHLIEDVVWTFAMRRLFILTSLCLSFNDPVLLVGETGCGKTTVCQLLAIARGTDLCYLNCHQNTETADLLGGQRPVRNRSFLNSQLKINILLLFQQLSLLNSESVTPISTANLDLLRQYPNFSQLLSLLSSHTTDNGVELETLASDSGFTSSFMNHLSLFISQDIRSNPLDLSLIHPEVLNVLKSAQLCMQYYQNKDNLFEWVDGPLVTAMKSGSLFLLDEISLADDSVLERLNSVLEPSRTLLLAEKSSDSVAERASEDSFESRNSTELSEGPSQNLFDQKVGNIDKLSSLKLVAASGFEFMATMNPGGDYGKRELSPALRNRFVEVWVPSVTNRFDLLEILETRMVNSLSKYQASVSQVSPGGGKISLQDPDTQNATNEWASFAAKVIVDYMKWLSDLITPPSNQYIKNKALSTANEHSLDTDAQLGEDVQFNLLSLLSLREYLSWADFVAKTKPTMGANLSIVHGGCLVLLDGFGSHGSASGKSAAFINSFRPPQSRLFSSLNNLDNKKKVKLYLVETLLYFSGISSIKGDKQTIILNSTSDVLPSLSQLFGIIESGYIIKFDLPSTILESTQPQSISSSLLEHIKFKTDNTNAGLLSCVGVDPFYIERNASDTLQLSNNLGFALHAPTSFDNFVKILRGMQIKKPILLEGSPGVGKTTLVETLAKLSGHKLERINLSDQTDLMDLFGTDLPIENGEMGQFEWRDAPFLKAMQNGDWVLLDEINLATQSVLEGLNSCLDHRGTVFISELGKEFTRHPNFFLFAAQNPVGQGGGRKGLPKSFLSRFTQVFMSELSDNDMEIICLDKFEKDNISLEPGLLQKVLKLNNLVNYRIHDNSTFGRLGAPWEFNLRDIYRLFEFARLQFNFNSTSNKIQFYHLVDFLRIVYVDRMRSHEDREEMWKLIYSTFVEGDSDSTIAQYISSSKNSFTPIITSEFIQIGSAFLGRKGNYNSSLQNVLHLFQIEGDSKDQYSPTDYNKIALLDQNLGPLSSLIHCVRANQMAIVVGNSGAGKSSMVQFLANSSGQRLLHFSMNTSIDTLELLGGFEKTDLHRHWLSLVNSLKSLVSYIIYEFLISEFDLDDYSKSPQGPKKLIKFENQLANSNATNLEIQNLSKKTYLLRTQVSSDLDNLIKNVSSSSMDISQVDFLVEVVDYLIGVKTENESVNSFYSKYDSNICNLFYSLSNRSQILSQISPRIENLKIQISLYKKMCSAGVLGRFEFIDGVLIEALMNGYWILIDKSNLCSPSVLDRLNGLLEPNGKLVLGECGIVNDSEGNQTVRTIKKHENFRIFLTVDPAFGEMSRAMRNRGIEIAILPPNIDSSSNFSEDHSRLLQDIHTSHTNSKGSIYIKDSDEPMQIDQIGSEVLNQSVSEELVFGALLKQICLYPNFKSFIKVSNLYKISEIGLILALFSIASSNMGCNHYSPLKHANFKDTMSSLKNSSLIGTNPSAVLRNFVLLCSQVNSRVQRGSVPVLTLDFVKETHSSGLSNKDSVLGGLNIQKPMFFDSELLKLLSQIAAQSEWELRKSSEQSKLSSLSTLSKKMYSLFLYLYCPYSIPLVNNDLFHETFQLYLQVFDFISKSFDTLSHAPTVYKPSLETDGKFMEIEKQALSKSFLDSFINFSLNELLRQLPVSQVYYSLVLKAFNSSSFSNSKSGLSNEMGKEFRFINLAYVNSSEVLETLLSLRKFMFKEFQIINISEDVIQHFPLDLRGASEFNFLAQLRASSYFFSSKINNDNQKELVVESFDTPGNLDISSTLLPKFLYLQILLDFNASLTELFIFTHQFSIAQNFQKHILDTRVNLSEPFSTKAQNNKITRHIHIAYKYFISEGLDITLEQLSHPLLSTVFFVFNNASNFLSLFTESVIAKISEYTSFVESDTNLPKACILIAEESEKPFKFIFRDSWVDSINKLTSLLLFLNKLFDILSKPSKQKLDIGLISSYSEELESKLQLFLETLSVNLLEGVLLEKTVYPRKDFSSPTILEFFEAIDSFSPKAMLKNEAFSSALEILVISIKRFCLSVKTGLNITSRNLWIHSHPTTLPTLSLRNLELRIVNLIFSLAFFGNHLDSKVLCLTGDFSLVDNTENLIQALATLYMISDGSFENSIDNNNNSLSLISNFEKLCDFIENKLKAISVLADSSSLSGSFESIPINFTRSELDSSVLNSSNLDFTFKSNESDYTSEYSLDSTSSEIQSKVLIFNPLSVIDRNSLVSSAQGSNVSVSALANLLFVTSFMQKVDSKIVQKGFDSIQRIFSNQINSKSIKEEILKEIFPRLYYSASADNLSTTSLNPSKQNQCEFFMNIKSKIDFFVSSLRLQWINSSFYQNMPEYLKSEKISSELSSYGFKENSPADCLPNLFISLESSFNDILSQNLSSNFVPNDLYSVILNPTNVIEDDFSITSYTPYTNEYISPSVVSQLNSAQYKVHWKWPLPTGLVNLSEYAVWTPSVFYLSHLSSVVPISIFGQSYLLVCKALKAILGDPSHLELLRSAQLTNSRDKIPLSLLTNENNLAFICLLDFIGSHISFSLNEIVSFLTSIFDISNIFGIKSHENKSSKSLNDSIGFVKSNPSIFEAFYAIFDLIAILSNQIGTLEEGINFISTLHEKIDSLQIKLGSLLETIIPFFAPEKNEAQYIYQLLKSNEVFSLNFSSSQTICYLSKLILIDSVLSFKESINLAYSLLNQRSSPNPAINPYEVCKSLALKGHILILVSVLYSHIPFDPIDPASYLQNLILWAKENMVSENTHYVLSSSTNLIFGKEANHQNLDSLFKSSDNISKSLSKLAKEEVFRNFGSQNLEISNTENNSNDLETGLRSNGPNPR</sequence>
<dbReference type="GO" id="GO:0005524">
    <property type="term" value="F:ATP binding"/>
    <property type="evidence" value="ECO:0007669"/>
    <property type="project" value="UniProtKB-KW"/>
</dbReference>
<keyword evidence="8" id="KW-0539">Nucleus</keyword>
<evidence type="ECO:0000256" key="2">
    <source>
        <dbReference type="ARBA" id="ARBA00004642"/>
    </source>
</evidence>
<feature type="domain" description="AAA+ ATPase" evidence="10">
    <location>
        <begin position="2248"/>
        <end position="2400"/>
    </location>
</feature>
<dbReference type="Pfam" id="PF07728">
    <property type="entry name" value="AAA_5"/>
    <property type="match status" value="7"/>
</dbReference>
<dbReference type="InterPro" id="IPR040848">
    <property type="entry name" value="AAA_lid_7"/>
</dbReference>
<comment type="similarity">
    <text evidence="3">Belongs to the midasin family.</text>
</comment>
<dbReference type="PANTHER" id="PTHR48103">
    <property type="entry name" value="MIDASIN-RELATED"/>
    <property type="match status" value="1"/>
</dbReference>
<feature type="compositionally biased region" description="Low complexity" evidence="9">
    <location>
        <begin position="510"/>
        <end position="525"/>
    </location>
</feature>
<dbReference type="GO" id="GO:0000027">
    <property type="term" value="P:ribosomal large subunit assembly"/>
    <property type="evidence" value="ECO:0007669"/>
    <property type="project" value="InterPro"/>
</dbReference>
<dbReference type="InterPro" id="IPR011704">
    <property type="entry name" value="ATPase_dyneun-rel_AAA"/>
</dbReference>
<evidence type="ECO:0000313" key="12">
    <source>
        <dbReference type="Proteomes" id="UP000245609"/>
    </source>
</evidence>
<dbReference type="OrthoDB" id="5186at2759"/>
<feature type="compositionally biased region" description="Polar residues" evidence="9">
    <location>
        <begin position="1265"/>
        <end position="1275"/>
    </location>
</feature>
<feature type="region of interest" description="Disordered" evidence="9">
    <location>
        <begin position="926"/>
        <end position="957"/>
    </location>
</feature>
<feature type="domain" description="AAA+ ATPase" evidence="10">
    <location>
        <begin position="375"/>
        <end position="515"/>
    </location>
</feature>
<dbReference type="GO" id="GO:0005654">
    <property type="term" value="C:nucleoplasm"/>
    <property type="evidence" value="ECO:0007669"/>
    <property type="project" value="UniProtKB-SubCell"/>
</dbReference>
<dbReference type="PROSITE" id="PS00675">
    <property type="entry name" value="SIGMA54_INTERACT_1"/>
    <property type="match status" value="1"/>
</dbReference>
<feature type="region of interest" description="Disordered" evidence="9">
    <location>
        <begin position="1857"/>
        <end position="1879"/>
    </location>
</feature>
<dbReference type="SMART" id="SM00382">
    <property type="entry name" value="AAA"/>
    <property type="match status" value="6"/>
</dbReference>
<dbReference type="SUPFAM" id="SSF52540">
    <property type="entry name" value="P-loop containing nucleoside triphosphate hydrolases"/>
    <property type="match status" value="6"/>
</dbReference>
<dbReference type="Gene3D" id="3.40.50.300">
    <property type="entry name" value="P-loop containing nucleotide triphosphate hydrolases"/>
    <property type="match status" value="8"/>
</dbReference>
<evidence type="ECO:0000256" key="4">
    <source>
        <dbReference type="ARBA" id="ARBA00017143"/>
    </source>
</evidence>
<dbReference type="InterPro" id="IPR041190">
    <property type="entry name" value="Midasin_AAA_lid_5"/>
</dbReference>
<evidence type="ECO:0000256" key="9">
    <source>
        <dbReference type="SAM" id="MobiDB-lite"/>
    </source>
</evidence>
<dbReference type="InterPro" id="IPR027417">
    <property type="entry name" value="P-loop_NTPase"/>
</dbReference>
<protein>
    <recommendedName>
        <fullName evidence="4">Midasin</fullName>
    </recommendedName>
</protein>
<feature type="compositionally biased region" description="Polar residues" evidence="9">
    <location>
        <begin position="926"/>
        <end position="949"/>
    </location>
</feature>
<accession>A0A2T9ZIR8</accession>
<evidence type="ECO:0000256" key="3">
    <source>
        <dbReference type="ARBA" id="ARBA00007188"/>
    </source>
</evidence>
<feature type="region of interest" description="Disordered" evidence="9">
    <location>
        <begin position="1253"/>
        <end position="1275"/>
    </location>
</feature>
<reference evidence="11 12" key="1">
    <citation type="journal article" date="2018" name="MBio">
        <title>Comparative Genomics Reveals the Core Gene Toolbox for the Fungus-Insect Symbiosis.</title>
        <authorList>
            <person name="Wang Y."/>
            <person name="Stata M."/>
            <person name="Wang W."/>
            <person name="Stajich J.E."/>
            <person name="White M.M."/>
            <person name="Moncalvo J.M."/>
        </authorList>
    </citation>
    <scope>NUCLEOTIDE SEQUENCE [LARGE SCALE GENOMIC DNA]</scope>
    <source>
        <strain evidence="11 12">SC-DP-2</strain>
    </source>
</reference>
<evidence type="ECO:0000256" key="8">
    <source>
        <dbReference type="ARBA" id="ARBA00023242"/>
    </source>
</evidence>
<feature type="region of interest" description="Disordered" evidence="9">
    <location>
        <begin position="505"/>
        <end position="527"/>
    </location>
</feature>
<feature type="domain" description="AAA+ ATPase" evidence="10">
    <location>
        <begin position="2601"/>
        <end position="2922"/>
    </location>
</feature>
<feature type="domain" description="AAA+ ATPase" evidence="10">
    <location>
        <begin position="801"/>
        <end position="1107"/>
    </location>
</feature>
<feature type="compositionally biased region" description="Polar residues" evidence="9">
    <location>
        <begin position="1866"/>
        <end position="1879"/>
    </location>
</feature>
<keyword evidence="12" id="KW-1185">Reference proteome</keyword>
<evidence type="ECO:0000256" key="6">
    <source>
        <dbReference type="ARBA" id="ARBA00022840"/>
    </source>
</evidence>
<evidence type="ECO:0000313" key="11">
    <source>
        <dbReference type="EMBL" id="PVV04460.1"/>
    </source>
</evidence>
<dbReference type="FunFam" id="3.40.50.300:FF:000582">
    <property type="entry name" value="Midasin"/>
    <property type="match status" value="1"/>
</dbReference>
<dbReference type="GO" id="GO:0030687">
    <property type="term" value="C:preribosome, large subunit precursor"/>
    <property type="evidence" value="ECO:0007669"/>
    <property type="project" value="TreeGrafter"/>
</dbReference>